<organism evidence="1 2">
    <name type="scientific">Paenibacillus algorifonticola</name>
    <dbReference type="NCBI Taxonomy" id="684063"/>
    <lineage>
        <taxon>Bacteria</taxon>
        <taxon>Bacillati</taxon>
        <taxon>Bacillota</taxon>
        <taxon>Bacilli</taxon>
        <taxon>Bacillales</taxon>
        <taxon>Paenibacillaceae</taxon>
        <taxon>Paenibacillus</taxon>
    </lineage>
</organism>
<evidence type="ECO:0000313" key="1">
    <source>
        <dbReference type="EMBL" id="SFE43119.1"/>
    </source>
</evidence>
<evidence type="ECO:0000313" key="2">
    <source>
        <dbReference type="Proteomes" id="UP000183410"/>
    </source>
</evidence>
<gene>
    <name evidence="1" type="ORF">SAMN04487969_102484</name>
</gene>
<dbReference type="Proteomes" id="UP000183410">
    <property type="component" value="Unassembled WGS sequence"/>
</dbReference>
<sequence length="82" mass="9123">MNNTCENDRVTGLIGMLRGEAMLQDGKNNVARDEIEDLADDLERVVKKVKYGCADDDDKSSFHKAAMSKSLHDILSAFDIAY</sequence>
<keyword evidence="2" id="KW-1185">Reference proteome</keyword>
<proteinExistence type="predicted"/>
<dbReference type="EMBL" id="FONN01000002">
    <property type="protein sequence ID" value="SFE43119.1"/>
    <property type="molecule type" value="Genomic_DNA"/>
</dbReference>
<name>A0A1I2AH74_9BACL</name>
<dbReference type="RefSeq" id="WP_046230203.1">
    <property type="nucleotide sequence ID" value="NZ_FONN01000002.1"/>
</dbReference>
<reference evidence="2" key="1">
    <citation type="submission" date="2016-10" db="EMBL/GenBank/DDBJ databases">
        <authorList>
            <person name="Varghese N."/>
            <person name="Submissions S."/>
        </authorList>
    </citation>
    <scope>NUCLEOTIDE SEQUENCE [LARGE SCALE GENOMIC DNA]</scope>
    <source>
        <strain evidence="2">CGMCC 1.10223</strain>
    </source>
</reference>
<protein>
    <submittedName>
        <fullName evidence="1">Uncharacterized protein</fullName>
    </submittedName>
</protein>
<dbReference type="AlphaFoldDB" id="A0A1I2AH74"/>
<accession>A0A1I2AH74</accession>